<comment type="caution">
    <text evidence="2">The sequence shown here is derived from an EMBL/GenBank/DDBJ whole genome shotgun (WGS) entry which is preliminary data.</text>
</comment>
<organism evidence="2 3">
    <name type="scientific">Araneus ventricosus</name>
    <name type="common">Orbweaver spider</name>
    <name type="synonym">Epeira ventricosa</name>
    <dbReference type="NCBI Taxonomy" id="182803"/>
    <lineage>
        <taxon>Eukaryota</taxon>
        <taxon>Metazoa</taxon>
        <taxon>Ecdysozoa</taxon>
        <taxon>Arthropoda</taxon>
        <taxon>Chelicerata</taxon>
        <taxon>Arachnida</taxon>
        <taxon>Araneae</taxon>
        <taxon>Araneomorphae</taxon>
        <taxon>Entelegynae</taxon>
        <taxon>Araneoidea</taxon>
        <taxon>Araneidae</taxon>
        <taxon>Araneus</taxon>
    </lineage>
</organism>
<dbReference type="EMBL" id="BGPR01001169">
    <property type="protein sequence ID" value="GBM47209.1"/>
    <property type="molecule type" value="Genomic_DNA"/>
</dbReference>
<evidence type="ECO:0000256" key="1">
    <source>
        <dbReference type="SAM" id="MobiDB-lite"/>
    </source>
</evidence>
<evidence type="ECO:0000313" key="3">
    <source>
        <dbReference type="Proteomes" id="UP000499080"/>
    </source>
</evidence>
<name>A0A4Y2G3L3_ARAVE</name>
<sequence length="110" mass="12690">MCNTILLLHSERRNNSACVRTATIQKKETFPCDVESHEQGTNEAERKSFKSFDRTKELQIVRSNERAQSSGPFPRCLNLMIIPHSWPSTPESEGKINYKIPSLQRENKSR</sequence>
<protein>
    <submittedName>
        <fullName evidence="2">Uncharacterized protein</fullName>
    </submittedName>
</protein>
<reference evidence="2 3" key="1">
    <citation type="journal article" date="2019" name="Sci. Rep.">
        <title>Orb-weaving spider Araneus ventricosus genome elucidates the spidroin gene catalogue.</title>
        <authorList>
            <person name="Kono N."/>
            <person name="Nakamura H."/>
            <person name="Ohtoshi R."/>
            <person name="Moran D.A.P."/>
            <person name="Shinohara A."/>
            <person name="Yoshida Y."/>
            <person name="Fujiwara M."/>
            <person name="Mori M."/>
            <person name="Tomita M."/>
            <person name="Arakawa K."/>
        </authorList>
    </citation>
    <scope>NUCLEOTIDE SEQUENCE [LARGE SCALE GENOMIC DNA]</scope>
</reference>
<evidence type="ECO:0000313" key="2">
    <source>
        <dbReference type="EMBL" id="GBM47209.1"/>
    </source>
</evidence>
<dbReference type="Proteomes" id="UP000499080">
    <property type="component" value="Unassembled WGS sequence"/>
</dbReference>
<dbReference type="AlphaFoldDB" id="A0A4Y2G3L3"/>
<gene>
    <name evidence="2" type="ORF">AVEN_271269_1</name>
</gene>
<keyword evidence="3" id="KW-1185">Reference proteome</keyword>
<accession>A0A4Y2G3L3</accession>
<proteinExistence type="predicted"/>
<feature type="region of interest" description="Disordered" evidence="1">
    <location>
        <begin position="88"/>
        <end position="110"/>
    </location>
</feature>